<protein>
    <recommendedName>
        <fullName evidence="1">Ribosome maturation factor RimM</fullName>
    </recommendedName>
</protein>
<comment type="subunit">
    <text evidence="1">Binds ribosomal protein uS19.</text>
</comment>
<keyword evidence="1" id="KW-0690">Ribosome biogenesis</keyword>
<dbReference type="InterPro" id="IPR056792">
    <property type="entry name" value="PRC_RimM"/>
</dbReference>
<keyword evidence="1" id="KW-0698">rRNA processing</keyword>
<dbReference type="GO" id="GO:0042274">
    <property type="term" value="P:ribosomal small subunit biogenesis"/>
    <property type="evidence" value="ECO:0007669"/>
    <property type="project" value="UniProtKB-UniRule"/>
</dbReference>
<dbReference type="InterPro" id="IPR036976">
    <property type="entry name" value="RimM_N_sf"/>
</dbReference>
<dbReference type="InterPro" id="IPR011033">
    <property type="entry name" value="PRC_barrel-like_sf"/>
</dbReference>
<dbReference type="InterPro" id="IPR009000">
    <property type="entry name" value="Transl_B-barrel_sf"/>
</dbReference>
<dbReference type="RefSeq" id="WP_162050526.1">
    <property type="nucleotide sequence ID" value="NZ_AP019011.1"/>
</dbReference>
<evidence type="ECO:0000259" key="3">
    <source>
        <dbReference type="Pfam" id="PF24986"/>
    </source>
</evidence>
<keyword evidence="1" id="KW-0143">Chaperone</keyword>
<proteinExistence type="inferred from homology"/>
<name>A0A679I2G6_9RHOO</name>
<comment type="subcellular location">
    <subcellularLocation>
        <location evidence="1">Cytoplasm</location>
    </subcellularLocation>
</comment>
<comment type="similarity">
    <text evidence="1">Belongs to the RimM family.</text>
</comment>
<dbReference type="NCBIfam" id="TIGR02273">
    <property type="entry name" value="16S_RimM"/>
    <property type="match status" value="1"/>
</dbReference>
<dbReference type="Pfam" id="PF24986">
    <property type="entry name" value="PRC_RimM"/>
    <property type="match status" value="1"/>
</dbReference>
<evidence type="ECO:0000313" key="5">
    <source>
        <dbReference type="Proteomes" id="UP000463961"/>
    </source>
</evidence>
<dbReference type="PANTHER" id="PTHR33692:SF1">
    <property type="entry name" value="RIBOSOME MATURATION FACTOR RIMM"/>
    <property type="match status" value="1"/>
</dbReference>
<gene>
    <name evidence="1 4" type="primary">rimM</name>
    <name evidence="4" type="ORF">ICHIAU1_09930</name>
</gene>
<dbReference type="GO" id="GO:0005737">
    <property type="term" value="C:cytoplasm"/>
    <property type="evidence" value="ECO:0007669"/>
    <property type="project" value="UniProtKB-SubCell"/>
</dbReference>
<comment type="function">
    <text evidence="1">An accessory protein needed during the final step in the assembly of 30S ribosomal subunit, possibly for assembly of the head region. Essential for efficient processing of 16S rRNA. May be needed both before and after RbfA during the maturation of 16S rRNA. It has affinity for free ribosomal 30S subunits but not for 70S ribosomes.</text>
</comment>
<keyword evidence="5" id="KW-1185">Reference proteome</keyword>
<dbReference type="PANTHER" id="PTHR33692">
    <property type="entry name" value="RIBOSOME MATURATION FACTOR RIMM"/>
    <property type="match status" value="1"/>
</dbReference>
<evidence type="ECO:0000313" key="4">
    <source>
        <dbReference type="EMBL" id="BBU68710.1"/>
    </source>
</evidence>
<dbReference type="SUPFAM" id="SSF50447">
    <property type="entry name" value="Translation proteins"/>
    <property type="match status" value="1"/>
</dbReference>
<keyword evidence="1" id="KW-0963">Cytoplasm</keyword>
<dbReference type="Gene3D" id="2.40.30.60">
    <property type="entry name" value="RimM"/>
    <property type="match status" value="1"/>
</dbReference>
<dbReference type="OrthoDB" id="9783509at2"/>
<dbReference type="EMBL" id="AP022345">
    <property type="protein sequence ID" value="BBU68710.1"/>
    <property type="molecule type" value="Genomic_DNA"/>
</dbReference>
<dbReference type="Pfam" id="PF01782">
    <property type="entry name" value="RimM"/>
    <property type="match status" value="1"/>
</dbReference>
<accession>A0A679I2G6</accession>
<dbReference type="GO" id="GO:0005840">
    <property type="term" value="C:ribosome"/>
    <property type="evidence" value="ECO:0007669"/>
    <property type="project" value="InterPro"/>
</dbReference>
<dbReference type="InterPro" id="IPR002676">
    <property type="entry name" value="RimM_N"/>
</dbReference>
<reference evidence="5" key="1">
    <citation type="submission" date="2020-01" db="EMBL/GenBank/DDBJ databases">
        <title>Phosphoaccumulans saitamaens gen. nov., sp. nov., a polyphosphate accumulating bacterium isolated from surface river water.</title>
        <authorList>
            <person name="Watanabe K."/>
            <person name="Suda W."/>
        </authorList>
    </citation>
    <scope>NUCLEOTIDE SEQUENCE [LARGE SCALE GENOMIC DNA]</scope>
    <source>
        <strain evidence="5">ICHIAU1</strain>
    </source>
</reference>
<dbReference type="InterPro" id="IPR011961">
    <property type="entry name" value="RimM"/>
</dbReference>
<dbReference type="GO" id="GO:0006364">
    <property type="term" value="P:rRNA processing"/>
    <property type="evidence" value="ECO:0007669"/>
    <property type="project" value="UniProtKB-UniRule"/>
</dbReference>
<dbReference type="Proteomes" id="UP000463961">
    <property type="component" value="Chromosome"/>
</dbReference>
<feature type="domain" description="Ribosome maturation factor RimM PRC barrel" evidence="3">
    <location>
        <begin position="118"/>
        <end position="188"/>
    </location>
</feature>
<comment type="domain">
    <text evidence="1">The PRC barrel domain binds ribosomal protein uS19.</text>
</comment>
<dbReference type="Gene3D" id="2.30.30.240">
    <property type="entry name" value="PRC-barrel domain"/>
    <property type="match status" value="1"/>
</dbReference>
<dbReference type="GO" id="GO:0043022">
    <property type="term" value="F:ribosome binding"/>
    <property type="evidence" value="ECO:0007669"/>
    <property type="project" value="InterPro"/>
</dbReference>
<dbReference type="HAMAP" id="MF_00014">
    <property type="entry name" value="Ribosome_mat_RimM"/>
    <property type="match status" value="1"/>
</dbReference>
<evidence type="ECO:0000256" key="1">
    <source>
        <dbReference type="HAMAP-Rule" id="MF_00014"/>
    </source>
</evidence>
<sequence>MQPKSVSKEDVTQQRCVILGRVGAAYGIKGWFHLHPFADDPEGWQHVPTWWISPIEPDAEGLAPWRAVVPESLRVHGDGLVVKLTHVDDRNESEALRGYWIGAPRESLPETDSDEYYWADLLGLTVVNAQGDTLGQVDRMIETGANAVLIVLDASGEQPRERLIPFVGDIVRHVDKAAGQILVDWAADW</sequence>
<organism evidence="4 5">
    <name type="scientific">Fluviibacter phosphoraccumulans</name>
    <dbReference type="NCBI Taxonomy" id="1751046"/>
    <lineage>
        <taxon>Bacteria</taxon>
        <taxon>Pseudomonadati</taxon>
        <taxon>Pseudomonadota</taxon>
        <taxon>Betaproteobacteria</taxon>
        <taxon>Rhodocyclales</taxon>
        <taxon>Fluviibacteraceae</taxon>
        <taxon>Fluviibacter</taxon>
    </lineage>
</organism>
<feature type="domain" description="RimM N-terminal" evidence="2">
    <location>
        <begin position="19"/>
        <end position="106"/>
    </location>
</feature>
<evidence type="ECO:0000259" key="2">
    <source>
        <dbReference type="Pfam" id="PF01782"/>
    </source>
</evidence>
<dbReference type="SUPFAM" id="SSF50346">
    <property type="entry name" value="PRC-barrel domain"/>
    <property type="match status" value="1"/>
</dbReference>
<dbReference type="AlphaFoldDB" id="A0A679I2G6"/>